<keyword evidence="3" id="KW-1185">Reference proteome</keyword>
<sequence>MDKVWFTLRQTDYPAPPEEALLSGHHFGSNITSSNPGNAPSMTLGHIIPSLQHLDNPINAHNLLPFPIRMQVYRTTTTNFVWQTTAHDDSSTALKLAAPIAGAVTGTATPGLKFNLAFKQTVARHEEYAQLDTYIVTPTRGYIQDCLDALEEEEEFRGKLVNGKRLRAWTLFMVTGLKIARCASSHGGEGGGKREVSEEKGRSGSGGPDVDVTGLATVTATLDLAREDTSTIKGAHQSDFVWAVRLAKIYKGWLARDWSLDPYTTGATFGVEKEEDEDLDVEKVLIGEGLSRFEIITGDEADEALVVVLDDA</sequence>
<dbReference type="EMBL" id="KZ824642">
    <property type="protein sequence ID" value="RAK77447.1"/>
    <property type="molecule type" value="Genomic_DNA"/>
</dbReference>
<dbReference type="OrthoDB" id="4500473at2759"/>
<reference evidence="2 3" key="1">
    <citation type="submission" date="2018-02" db="EMBL/GenBank/DDBJ databases">
        <title>The genomes of Aspergillus section Nigri reveals drivers in fungal speciation.</title>
        <authorList>
            <consortium name="DOE Joint Genome Institute"/>
            <person name="Vesth T.C."/>
            <person name="Nybo J."/>
            <person name="Theobald S."/>
            <person name="Brandl J."/>
            <person name="Frisvad J.C."/>
            <person name="Nielsen K.F."/>
            <person name="Lyhne E.K."/>
            <person name="Kogle M.E."/>
            <person name="Kuo A."/>
            <person name="Riley R."/>
            <person name="Clum A."/>
            <person name="Nolan M."/>
            <person name="Lipzen A."/>
            <person name="Salamov A."/>
            <person name="Henrissat B."/>
            <person name="Wiebenga A."/>
            <person name="De vries R.P."/>
            <person name="Grigoriev I.V."/>
            <person name="Mortensen U.H."/>
            <person name="Andersen M.R."/>
            <person name="Baker S.E."/>
        </authorList>
    </citation>
    <scope>NUCLEOTIDE SEQUENCE [LARGE SCALE GENOMIC DNA]</scope>
    <source>
        <strain evidence="2 3">CBS 313.89</strain>
    </source>
</reference>
<evidence type="ECO:0000313" key="3">
    <source>
        <dbReference type="Proteomes" id="UP000249789"/>
    </source>
</evidence>
<dbReference type="Proteomes" id="UP000249789">
    <property type="component" value="Unassembled WGS sequence"/>
</dbReference>
<feature type="compositionally biased region" description="Basic and acidic residues" evidence="1">
    <location>
        <begin position="191"/>
        <end position="202"/>
    </location>
</feature>
<evidence type="ECO:0000256" key="1">
    <source>
        <dbReference type="SAM" id="MobiDB-lite"/>
    </source>
</evidence>
<dbReference type="GeneID" id="63862001"/>
<proteinExistence type="predicted"/>
<feature type="region of interest" description="Disordered" evidence="1">
    <location>
        <begin position="184"/>
        <end position="210"/>
    </location>
</feature>
<evidence type="ECO:0000313" key="2">
    <source>
        <dbReference type="EMBL" id="RAK77447.1"/>
    </source>
</evidence>
<dbReference type="VEuPathDB" id="FungiDB:BO72DRAFT_447917"/>
<name>A0A8G1VYN6_9EURO</name>
<dbReference type="RefSeq" id="XP_040801457.1">
    <property type="nucleotide sequence ID" value="XM_040944668.1"/>
</dbReference>
<dbReference type="AlphaFoldDB" id="A0A8G1VYN6"/>
<protein>
    <submittedName>
        <fullName evidence="2">Uncharacterized protein</fullName>
    </submittedName>
</protein>
<accession>A0A8G1VYN6</accession>
<organism evidence="2 3">
    <name type="scientific">Aspergillus fijiensis CBS 313.89</name>
    <dbReference type="NCBI Taxonomy" id="1448319"/>
    <lineage>
        <taxon>Eukaryota</taxon>
        <taxon>Fungi</taxon>
        <taxon>Dikarya</taxon>
        <taxon>Ascomycota</taxon>
        <taxon>Pezizomycotina</taxon>
        <taxon>Eurotiomycetes</taxon>
        <taxon>Eurotiomycetidae</taxon>
        <taxon>Eurotiales</taxon>
        <taxon>Aspergillaceae</taxon>
        <taxon>Aspergillus</taxon>
    </lineage>
</organism>
<gene>
    <name evidence="2" type="ORF">BO72DRAFT_447917</name>
</gene>